<proteinExistence type="inferred from homology"/>
<feature type="domain" description="Carbamoyl-phosphate synthase small subunit N-terminal" evidence="11">
    <location>
        <begin position="27"/>
        <end position="161"/>
    </location>
</feature>
<evidence type="ECO:0000256" key="4">
    <source>
        <dbReference type="ARBA" id="ARBA00022741"/>
    </source>
</evidence>
<dbReference type="InterPro" id="IPR017926">
    <property type="entry name" value="GATASE"/>
</dbReference>
<dbReference type="NCBIfam" id="TIGR01368">
    <property type="entry name" value="CPSaseIIsmall"/>
    <property type="match status" value="1"/>
</dbReference>
<dbReference type="UniPathway" id="UPA00070">
    <property type="reaction ID" value="UER00115"/>
</dbReference>
<feature type="binding site" evidence="9">
    <location>
        <position position="71"/>
    </location>
    <ligand>
        <name>L-glutamine</name>
        <dbReference type="ChEBI" id="CHEBI:58359"/>
    </ligand>
</feature>
<keyword evidence="6 9" id="KW-0315">Glutamine amidotransferase</keyword>
<dbReference type="EC" id="6.3.5.5" evidence="9"/>
<keyword evidence="4 9" id="KW-0547">Nucleotide-binding</keyword>
<dbReference type="SUPFAM" id="SSF52317">
    <property type="entry name" value="Class I glutamine amidotransferase-like"/>
    <property type="match status" value="1"/>
</dbReference>
<dbReference type="UniPathway" id="UPA00068">
    <property type="reaction ID" value="UER00171"/>
</dbReference>
<dbReference type="GO" id="GO:0004359">
    <property type="term" value="F:glutaminase activity"/>
    <property type="evidence" value="ECO:0007669"/>
    <property type="project" value="RHEA"/>
</dbReference>
<feature type="binding site" evidence="9">
    <location>
        <position position="342"/>
    </location>
    <ligand>
        <name>L-glutamine</name>
        <dbReference type="ChEBI" id="CHEBI:58359"/>
    </ligand>
</feature>
<feature type="region of interest" description="Disordered" evidence="10">
    <location>
        <begin position="1"/>
        <end position="23"/>
    </location>
</feature>
<evidence type="ECO:0000256" key="10">
    <source>
        <dbReference type="SAM" id="MobiDB-lite"/>
    </source>
</evidence>
<dbReference type="OrthoDB" id="9804328at2"/>
<dbReference type="Pfam" id="PF00988">
    <property type="entry name" value="CPSase_sm_chain"/>
    <property type="match status" value="1"/>
</dbReference>
<dbReference type="Gene3D" id="3.50.30.20">
    <property type="entry name" value="Carbamoyl-phosphate synthase small subunit, N-terminal domain"/>
    <property type="match status" value="1"/>
</dbReference>
<comment type="catalytic activity">
    <reaction evidence="9">
        <text>L-glutamine + H2O = L-glutamate + NH4(+)</text>
        <dbReference type="Rhea" id="RHEA:15889"/>
        <dbReference type="ChEBI" id="CHEBI:15377"/>
        <dbReference type="ChEBI" id="CHEBI:28938"/>
        <dbReference type="ChEBI" id="CHEBI:29985"/>
        <dbReference type="ChEBI" id="CHEBI:58359"/>
    </reaction>
</comment>
<comment type="catalytic activity">
    <reaction evidence="8 9">
        <text>hydrogencarbonate + L-glutamine + 2 ATP + H2O = carbamoyl phosphate + L-glutamate + 2 ADP + phosphate + 2 H(+)</text>
        <dbReference type="Rhea" id="RHEA:18633"/>
        <dbReference type="ChEBI" id="CHEBI:15377"/>
        <dbReference type="ChEBI" id="CHEBI:15378"/>
        <dbReference type="ChEBI" id="CHEBI:17544"/>
        <dbReference type="ChEBI" id="CHEBI:29985"/>
        <dbReference type="ChEBI" id="CHEBI:30616"/>
        <dbReference type="ChEBI" id="CHEBI:43474"/>
        <dbReference type="ChEBI" id="CHEBI:58228"/>
        <dbReference type="ChEBI" id="CHEBI:58359"/>
        <dbReference type="ChEBI" id="CHEBI:456216"/>
        <dbReference type="EC" id="6.3.5.5"/>
    </reaction>
</comment>
<dbReference type="PRINTS" id="PR00096">
    <property type="entry name" value="GATASE"/>
</dbReference>
<dbReference type="GO" id="GO:0004088">
    <property type="term" value="F:carbamoyl-phosphate synthase (glutamine-hydrolyzing) activity"/>
    <property type="evidence" value="ECO:0007669"/>
    <property type="project" value="UniProtKB-UniRule"/>
</dbReference>
<evidence type="ECO:0000313" key="12">
    <source>
        <dbReference type="EMBL" id="PWE16917.1"/>
    </source>
</evidence>
<feature type="binding site" evidence="9">
    <location>
        <position position="270"/>
    </location>
    <ligand>
        <name>L-glutamine</name>
        <dbReference type="ChEBI" id="CHEBI:58359"/>
    </ligand>
</feature>
<dbReference type="AlphaFoldDB" id="A0A2U2BSB9"/>
<feature type="binding site" evidence="9">
    <location>
        <position position="298"/>
    </location>
    <ligand>
        <name>L-glutamine</name>
        <dbReference type="ChEBI" id="CHEBI:58359"/>
    </ligand>
</feature>
<dbReference type="Proteomes" id="UP000245168">
    <property type="component" value="Unassembled WGS sequence"/>
</dbReference>
<keyword evidence="13" id="KW-1185">Reference proteome</keyword>
<dbReference type="InterPro" id="IPR050472">
    <property type="entry name" value="Anth_synth/Amidotransfase"/>
</dbReference>
<keyword evidence="3 9" id="KW-0436">Ligase</keyword>
<dbReference type="PANTHER" id="PTHR43418:SF7">
    <property type="entry name" value="CARBAMOYL-PHOSPHATE SYNTHASE SMALL CHAIN"/>
    <property type="match status" value="1"/>
</dbReference>
<keyword evidence="7 9" id="KW-0665">Pyrimidine biosynthesis</keyword>
<evidence type="ECO:0000256" key="5">
    <source>
        <dbReference type="ARBA" id="ARBA00022840"/>
    </source>
</evidence>
<dbReference type="GO" id="GO:0006526">
    <property type="term" value="P:L-arginine biosynthetic process"/>
    <property type="evidence" value="ECO:0007669"/>
    <property type="project" value="UniProtKB-UniRule"/>
</dbReference>
<evidence type="ECO:0000256" key="2">
    <source>
        <dbReference type="ARBA" id="ARBA00007800"/>
    </source>
</evidence>
<name>A0A2U2BSB9_9PROT</name>
<keyword evidence="9" id="KW-0028">Amino-acid biosynthesis</keyword>
<feature type="binding site" evidence="9">
    <location>
        <position position="341"/>
    </location>
    <ligand>
        <name>L-glutamine</name>
        <dbReference type="ChEBI" id="CHEBI:58359"/>
    </ligand>
</feature>
<reference evidence="13" key="1">
    <citation type="submission" date="2018-05" db="EMBL/GenBank/DDBJ databases">
        <authorList>
            <person name="Liu B.-T."/>
        </authorList>
    </citation>
    <scope>NUCLEOTIDE SEQUENCE [LARGE SCALE GENOMIC DNA]</scope>
    <source>
        <strain evidence="13">WD6-1</strain>
    </source>
</reference>
<keyword evidence="9" id="KW-0055">Arginine biosynthesis</keyword>
<dbReference type="SMART" id="SM01097">
    <property type="entry name" value="CPSase_sm_chain"/>
    <property type="match status" value="1"/>
</dbReference>
<comment type="subunit">
    <text evidence="9">Composed of two chains; the small (or glutamine) chain promotes the hydrolysis of glutamine to ammonia, which is used by the large (or ammonia) chain to synthesize carbamoyl phosphate. Tetramer of heterodimers (alpha,beta)4.</text>
</comment>
<evidence type="ECO:0000313" key="13">
    <source>
        <dbReference type="Proteomes" id="UP000245168"/>
    </source>
</evidence>
<accession>A0A2U2BSB9</accession>
<dbReference type="EMBL" id="QEXV01000004">
    <property type="protein sequence ID" value="PWE16917.1"/>
    <property type="molecule type" value="Genomic_DNA"/>
</dbReference>
<feature type="active site" evidence="9">
    <location>
        <position position="381"/>
    </location>
</feature>
<dbReference type="NCBIfam" id="NF009475">
    <property type="entry name" value="PRK12838.1"/>
    <property type="match status" value="1"/>
</dbReference>
<feature type="region of interest" description="CPSase" evidence="9">
    <location>
        <begin position="1"/>
        <end position="211"/>
    </location>
</feature>
<evidence type="ECO:0000256" key="8">
    <source>
        <dbReference type="ARBA" id="ARBA00048816"/>
    </source>
</evidence>
<evidence type="ECO:0000256" key="7">
    <source>
        <dbReference type="ARBA" id="ARBA00022975"/>
    </source>
</evidence>
<dbReference type="PANTHER" id="PTHR43418">
    <property type="entry name" value="MULTIFUNCTIONAL TRYPTOPHAN BIOSYNTHESIS PROTEIN-RELATED"/>
    <property type="match status" value="1"/>
</dbReference>
<feature type="binding site" evidence="9">
    <location>
        <position position="268"/>
    </location>
    <ligand>
        <name>L-glutamine</name>
        <dbReference type="ChEBI" id="CHEBI:58359"/>
    </ligand>
</feature>
<dbReference type="HAMAP" id="MF_01209">
    <property type="entry name" value="CPSase_S_chain"/>
    <property type="match status" value="1"/>
</dbReference>
<comment type="pathway">
    <text evidence="9">Pyrimidine metabolism; UMP biosynthesis via de novo pathway; (S)-dihydroorotate from bicarbonate: step 1/3.</text>
</comment>
<dbReference type="PRINTS" id="PR00099">
    <property type="entry name" value="CPSGATASE"/>
</dbReference>
<keyword evidence="5 9" id="KW-0067">ATP-binding</keyword>
<feature type="active site" description="Nucleophile" evidence="9">
    <location>
        <position position="297"/>
    </location>
</feature>
<dbReference type="InterPro" id="IPR006274">
    <property type="entry name" value="CarbamoylP_synth_ssu"/>
</dbReference>
<dbReference type="RefSeq" id="WP_109253140.1">
    <property type="nucleotide sequence ID" value="NZ_QEXV01000004.1"/>
</dbReference>
<organism evidence="12 13">
    <name type="scientific">Marinicauda salina</name>
    <dbReference type="NCBI Taxonomy" id="2135793"/>
    <lineage>
        <taxon>Bacteria</taxon>
        <taxon>Pseudomonadati</taxon>
        <taxon>Pseudomonadota</taxon>
        <taxon>Alphaproteobacteria</taxon>
        <taxon>Maricaulales</taxon>
        <taxon>Maricaulaceae</taxon>
        <taxon>Marinicauda</taxon>
    </lineage>
</organism>
<comment type="caution">
    <text evidence="12">The sequence shown here is derived from an EMBL/GenBank/DDBJ whole genome shotgun (WGS) entry which is preliminary data.</text>
</comment>
<dbReference type="Gene3D" id="3.40.50.880">
    <property type="match status" value="1"/>
</dbReference>
<dbReference type="CDD" id="cd01744">
    <property type="entry name" value="GATase1_CPSase"/>
    <property type="match status" value="1"/>
</dbReference>
<dbReference type="GO" id="GO:0005524">
    <property type="term" value="F:ATP binding"/>
    <property type="evidence" value="ECO:0007669"/>
    <property type="project" value="UniProtKB-UniRule"/>
</dbReference>
<dbReference type="PRINTS" id="PR00097">
    <property type="entry name" value="ANTSNTHASEII"/>
</dbReference>
<sequence>MPEAAENQPRVRSQSHEGDGAARAAHATGAIVFADGTVVYGDGAGATGVATGELCFNTAMTGHQEILTDPSYAGQVVCFTFPHIGNVGANAEDEEASSEPARRAAVGMVSRATITPPANWRAEQSFAEWLAARGIIAVTGVDTRALTRRIREKGMPIVAIAHSRDGGLDADRLAELAGAAPAMEGAELARAVSRAEAGDWAVDGWNWPEGYAEGRADGPLVVVLDYGVKANILRRLVAAGARVRVAPGSTSAADVLAMKPDGVVVSNGPGDPAATGEYALETIRGVIEAGVPTLGICLGHQMIALALGAKTVKMAQGHHGANHPVKNRETGQVEIVSMNHGFAVDRDTLPADAVETHVSLFDGSNCGFRLTDRPVFSVQHHPEASPGPQDSFGVFDRFVADLAKRRAAAN</sequence>
<comment type="function">
    <text evidence="9">Small subunit of the glutamine-dependent carbamoyl phosphate synthetase (CPSase). CPSase catalyzes the formation of carbamoyl phosphate from the ammonia moiety of glutamine, carbonate, and phosphate donated by ATP, constituting the first step of 2 biosynthetic pathways, one leading to arginine and/or urea and the other to pyrimidine nucleotides. The small subunit (glutamine amidotransferase) binds and cleaves glutamine to supply the large subunit with the substrate ammonia.</text>
</comment>
<dbReference type="InterPro" id="IPR036480">
    <property type="entry name" value="CarbP_synth_ssu_N_sf"/>
</dbReference>
<dbReference type="InterPro" id="IPR035686">
    <property type="entry name" value="CPSase_GATase1"/>
</dbReference>
<protein>
    <recommendedName>
        <fullName evidence="9">Carbamoyl phosphate synthase small chain</fullName>
        <ecNumber evidence="9">6.3.5.5</ecNumber>
    </recommendedName>
    <alternativeName>
        <fullName evidence="9">Carbamoyl phosphate synthetase glutamine chain</fullName>
    </alternativeName>
</protein>
<comment type="pathway">
    <text evidence="1 9">Amino-acid biosynthesis; L-arginine biosynthesis; carbamoyl phosphate from bicarbonate: step 1/1.</text>
</comment>
<dbReference type="PROSITE" id="PS51273">
    <property type="entry name" value="GATASE_TYPE_1"/>
    <property type="match status" value="1"/>
</dbReference>
<evidence type="ECO:0000259" key="11">
    <source>
        <dbReference type="SMART" id="SM01097"/>
    </source>
</evidence>
<evidence type="ECO:0000256" key="1">
    <source>
        <dbReference type="ARBA" id="ARBA00005077"/>
    </source>
</evidence>
<dbReference type="Pfam" id="PF00117">
    <property type="entry name" value="GATase"/>
    <property type="match status" value="1"/>
</dbReference>
<dbReference type="GO" id="GO:0006541">
    <property type="term" value="P:glutamine metabolic process"/>
    <property type="evidence" value="ECO:0007669"/>
    <property type="project" value="InterPro"/>
</dbReference>
<dbReference type="GO" id="GO:0044205">
    <property type="term" value="P:'de novo' UMP biosynthetic process"/>
    <property type="evidence" value="ECO:0007669"/>
    <property type="project" value="UniProtKB-UniRule"/>
</dbReference>
<dbReference type="InterPro" id="IPR029062">
    <property type="entry name" value="Class_I_gatase-like"/>
</dbReference>
<evidence type="ECO:0000256" key="6">
    <source>
        <dbReference type="ARBA" id="ARBA00022962"/>
    </source>
</evidence>
<feature type="binding site" evidence="9">
    <location>
        <position position="301"/>
    </location>
    <ligand>
        <name>L-glutamine</name>
        <dbReference type="ChEBI" id="CHEBI:58359"/>
    </ligand>
</feature>
<dbReference type="SUPFAM" id="SSF52021">
    <property type="entry name" value="Carbamoyl phosphate synthetase, small subunit N-terminal domain"/>
    <property type="match status" value="1"/>
</dbReference>
<dbReference type="InterPro" id="IPR002474">
    <property type="entry name" value="CarbamoylP_synth_ssu_N"/>
</dbReference>
<evidence type="ECO:0000256" key="3">
    <source>
        <dbReference type="ARBA" id="ARBA00022598"/>
    </source>
</evidence>
<feature type="binding site" evidence="9">
    <location>
        <position position="339"/>
    </location>
    <ligand>
        <name>L-glutamine</name>
        <dbReference type="ChEBI" id="CHEBI:58359"/>
    </ligand>
</feature>
<evidence type="ECO:0000256" key="9">
    <source>
        <dbReference type="HAMAP-Rule" id="MF_01209"/>
    </source>
</evidence>
<dbReference type="GO" id="GO:0006207">
    <property type="term" value="P:'de novo' pyrimidine nucleobase biosynthetic process"/>
    <property type="evidence" value="ECO:0007669"/>
    <property type="project" value="InterPro"/>
</dbReference>
<gene>
    <name evidence="9" type="primary">carA</name>
    <name evidence="12" type="ORF">DDZ18_09385</name>
</gene>
<comment type="similarity">
    <text evidence="2 9">Belongs to the CarA family.</text>
</comment>
<feature type="active site" evidence="9">
    <location>
        <position position="383"/>
    </location>
</feature>